<protein>
    <recommendedName>
        <fullName evidence="6">CCHC-type domain-containing protein</fullName>
    </recommendedName>
</protein>
<dbReference type="PANTHER" id="PTHR47103:SF8">
    <property type="entry name" value="DNA-BINDING PROTEIN"/>
    <property type="match status" value="1"/>
</dbReference>
<evidence type="ECO:0000256" key="4">
    <source>
        <dbReference type="ARBA" id="ARBA00022833"/>
    </source>
</evidence>
<gene>
    <name evidence="7" type="ORF">NPIL_501751</name>
</gene>
<evidence type="ECO:0000256" key="1">
    <source>
        <dbReference type="ARBA" id="ARBA00022723"/>
    </source>
</evidence>
<comment type="caution">
    <text evidence="7">The sequence shown here is derived from an EMBL/GenBank/DDBJ whole genome shotgun (WGS) entry which is preliminary data.</text>
</comment>
<evidence type="ECO:0000259" key="6">
    <source>
        <dbReference type="PROSITE" id="PS50158"/>
    </source>
</evidence>
<dbReference type="SMART" id="SM00343">
    <property type="entry name" value="ZnF_C2HC"/>
    <property type="match status" value="2"/>
</dbReference>
<reference evidence="7" key="1">
    <citation type="submission" date="2020-08" db="EMBL/GenBank/DDBJ databases">
        <title>Multicomponent nature underlies the extraordinary mechanical properties of spider dragline silk.</title>
        <authorList>
            <person name="Kono N."/>
            <person name="Nakamura H."/>
            <person name="Mori M."/>
            <person name="Yoshida Y."/>
            <person name="Ohtoshi R."/>
            <person name="Malay A.D."/>
            <person name="Moran D.A.P."/>
            <person name="Tomita M."/>
            <person name="Numata K."/>
            <person name="Arakawa K."/>
        </authorList>
    </citation>
    <scope>NUCLEOTIDE SEQUENCE</scope>
</reference>
<dbReference type="Gene3D" id="4.10.60.10">
    <property type="entry name" value="Zinc finger, CCHC-type"/>
    <property type="match status" value="2"/>
</dbReference>
<feature type="domain" description="CCHC-type" evidence="6">
    <location>
        <begin position="136"/>
        <end position="151"/>
    </location>
</feature>
<dbReference type="AlphaFoldDB" id="A0A8X6QYF4"/>
<dbReference type="OrthoDB" id="6413274at2759"/>
<evidence type="ECO:0000256" key="2">
    <source>
        <dbReference type="ARBA" id="ARBA00022737"/>
    </source>
</evidence>
<keyword evidence="8" id="KW-1185">Reference proteome</keyword>
<dbReference type="PANTHER" id="PTHR47103">
    <property type="entry name" value="DNA-BINDING PROTEIN"/>
    <property type="match status" value="1"/>
</dbReference>
<proteinExistence type="predicted"/>
<evidence type="ECO:0000313" key="8">
    <source>
        <dbReference type="Proteomes" id="UP000887013"/>
    </source>
</evidence>
<dbReference type="EMBL" id="BMAW01038264">
    <property type="protein sequence ID" value="GFU51498.1"/>
    <property type="molecule type" value="Genomic_DNA"/>
</dbReference>
<keyword evidence="3 5" id="KW-0863">Zinc-finger</keyword>
<evidence type="ECO:0000256" key="5">
    <source>
        <dbReference type="PROSITE-ProRule" id="PRU00047"/>
    </source>
</evidence>
<keyword evidence="1" id="KW-0479">Metal-binding</keyword>
<accession>A0A8X6QYF4</accession>
<organism evidence="7 8">
    <name type="scientific">Nephila pilipes</name>
    <name type="common">Giant wood spider</name>
    <name type="synonym">Nephila maculata</name>
    <dbReference type="NCBI Taxonomy" id="299642"/>
    <lineage>
        <taxon>Eukaryota</taxon>
        <taxon>Metazoa</taxon>
        <taxon>Ecdysozoa</taxon>
        <taxon>Arthropoda</taxon>
        <taxon>Chelicerata</taxon>
        <taxon>Arachnida</taxon>
        <taxon>Araneae</taxon>
        <taxon>Araneomorphae</taxon>
        <taxon>Entelegynae</taxon>
        <taxon>Araneoidea</taxon>
        <taxon>Nephilidae</taxon>
        <taxon>Nephila</taxon>
    </lineage>
</organism>
<dbReference type="Proteomes" id="UP000887013">
    <property type="component" value="Unassembled WGS sequence"/>
</dbReference>
<dbReference type="GO" id="GO:0008270">
    <property type="term" value="F:zinc ion binding"/>
    <property type="evidence" value="ECO:0007669"/>
    <property type="project" value="UniProtKB-KW"/>
</dbReference>
<dbReference type="InterPro" id="IPR036875">
    <property type="entry name" value="Znf_CCHC_sf"/>
</dbReference>
<dbReference type="PROSITE" id="PS50158">
    <property type="entry name" value="ZF_CCHC"/>
    <property type="match status" value="2"/>
</dbReference>
<sequence>MKKRAPVEFKLYHLDEWPSINSPDDLAEKLEEFEDVRRILKPKPCFSPSFWKQEARLPNKFVNFVRCENRYRRTENFKPGKKHYETYPSKDFEKRLLRKCYKCHKPGHFARDCSSGGDGRGGGYRGDSRSSSRVSCYNCGRSGHFALECRESDKTCYTCG</sequence>
<dbReference type="Pfam" id="PF00098">
    <property type="entry name" value="zf-CCHC"/>
    <property type="match status" value="2"/>
</dbReference>
<keyword evidence="4" id="KW-0862">Zinc</keyword>
<evidence type="ECO:0000313" key="7">
    <source>
        <dbReference type="EMBL" id="GFU51498.1"/>
    </source>
</evidence>
<keyword evidence="2" id="KW-0677">Repeat</keyword>
<dbReference type="GO" id="GO:0003676">
    <property type="term" value="F:nucleic acid binding"/>
    <property type="evidence" value="ECO:0007669"/>
    <property type="project" value="InterPro"/>
</dbReference>
<evidence type="ECO:0000256" key="3">
    <source>
        <dbReference type="ARBA" id="ARBA00022771"/>
    </source>
</evidence>
<dbReference type="InterPro" id="IPR001878">
    <property type="entry name" value="Znf_CCHC"/>
</dbReference>
<feature type="domain" description="CCHC-type" evidence="6">
    <location>
        <begin position="98"/>
        <end position="113"/>
    </location>
</feature>
<dbReference type="SUPFAM" id="SSF57756">
    <property type="entry name" value="Retrovirus zinc finger-like domains"/>
    <property type="match status" value="2"/>
</dbReference>
<name>A0A8X6QYF4_NEPPI</name>